<dbReference type="Proteomes" id="UP001596099">
    <property type="component" value="Unassembled WGS sequence"/>
</dbReference>
<reference evidence="2 3" key="1">
    <citation type="journal article" date="2019" name="Int. J. Syst. Evol. Microbiol.">
        <title>The Global Catalogue of Microorganisms (GCM) 10K type strain sequencing project: providing services to taxonomists for standard genome sequencing and annotation.</title>
        <authorList>
            <consortium name="The Broad Institute Genomics Platform"/>
            <consortium name="The Broad Institute Genome Sequencing Center for Infectious Disease"/>
            <person name="Wu L."/>
            <person name="Ma J."/>
        </authorList>
    </citation>
    <scope>NUCLEOTIDE SEQUENCE [LARGE SCALE GENOMIC DNA]</scope>
    <source>
        <strain evidence="2 3">CGMCC 1.12543</strain>
    </source>
</reference>
<evidence type="ECO:0000313" key="2">
    <source>
        <dbReference type="EMBL" id="MFC5972289.1"/>
    </source>
</evidence>
<sequence>MVRLSEIVTTAADAGVSILDDGDRLHMPAGRNGPWDDDVTPLRNTGHWAVLFFEAYAVTGDERYRTAAADCIDYLCRDEARPEGCAFHHRNEPGKDRCNGLVGQGWTIEALAVADRYLDDERPRSLAEEVFLLHPFDESTGLWRSVGVDGTVRRPFGTINQQFWFAAAGSLLCRRGDAPEVRRRIVSFLDDVEDTVETYRSGVVYHSGYPYSTPRYVGQRLAAQVTGHHERIDPRSVGYHSFVLYALAVLKRSLPDHPLWTSGFVDHLLEPLGSERYREQVADNEFSYGYNPTGIENALALEVLGDGEDVGYWLSEQFGGWYDPQSGLLRGGADDVTLAARLYEATRLGGRAVPPSTADRVEEAVAPGGETGR</sequence>
<keyword evidence="3" id="KW-1185">Reference proteome</keyword>
<gene>
    <name evidence="2" type="ORF">ACFPYI_13185</name>
</gene>
<proteinExistence type="predicted"/>
<protein>
    <submittedName>
        <fullName evidence="2">Agl cluster protein AglQ</fullName>
    </submittedName>
</protein>
<comment type="caution">
    <text evidence="2">The sequence shown here is derived from an EMBL/GenBank/DDBJ whole genome shotgun (WGS) entry which is preliminary data.</text>
</comment>
<name>A0ABD5RPW2_9EURY</name>
<dbReference type="InterPro" id="IPR008928">
    <property type="entry name" value="6-hairpin_glycosidase_sf"/>
</dbReference>
<dbReference type="EMBL" id="JBHSQH010000001">
    <property type="protein sequence ID" value="MFC5972289.1"/>
    <property type="molecule type" value="Genomic_DNA"/>
</dbReference>
<feature type="region of interest" description="Disordered" evidence="1">
    <location>
        <begin position="353"/>
        <end position="373"/>
    </location>
</feature>
<organism evidence="2 3">
    <name type="scientific">Halomarina salina</name>
    <dbReference type="NCBI Taxonomy" id="1872699"/>
    <lineage>
        <taxon>Archaea</taxon>
        <taxon>Methanobacteriati</taxon>
        <taxon>Methanobacteriota</taxon>
        <taxon>Stenosarchaea group</taxon>
        <taxon>Halobacteria</taxon>
        <taxon>Halobacteriales</taxon>
        <taxon>Natronomonadaceae</taxon>
        <taxon>Halomarina</taxon>
    </lineage>
</organism>
<dbReference type="AlphaFoldDB" id="A0ABD5RPW2"/>
<dbReference type="RefSeq" id="WP_247415437.1">
    <property type="nucleotide sequence ID" value="NZ_JALLGW010000001.1"/>
</dbReference>
<dbReference type="SUPFAM" id="SSF48208">
    <property type="entry name" value="Six-hairpin glycosidases"/>
    <property type="match status" value="1"/>
</dbReference>
<evidence type="ECO:0000256" key="1">
    <source>
        <dbReference type="SAM" id="MobiDB-lite"/>
    </source>
</evidence>
<accession>A0ABD5RPW2</accession>
<evidence type="ECO:0000313" key="3">
    <source>
        <dbReference type="Proteomes" id="UP001596099"/>
    </source>
</evidence>